<dbReference type="EMBL" id="CAKKNE010000002">
    <property type="protein sequence ID" value="CAH0369301.1"/>
    <property type="molecule type" value="Genomic_DNA"/>
</dbReference>
<dbReference type="AlphaFoldDB" id="A0A8J2SKF6"/>
<dbReference type="Proteomes" id="UP000789595">
    <property type="component" value="Unassembled WGS sequence"/>
</dbReference>
<feature type="non-terminal residue" evidence="1">
    <location>
        <position position="166"/>
    </location>
</feature>
<gene>
    <name evidence="1" type="ORF">PECAL_2P24210</name>
</gene>
<protein>
    <submittedName>
        <fullName evidence="1">Uncharacterized protein</fullName>
    </submittedName>
</protein>
<comment type="caution">
    <text evidence="1">The sequence shown here is derived from an EMBL/GenBank/DDBJ whole genome shotgun (WGS) entry which is preliminary data.</text>
</comment>
<evidence type="ECO:0000313" key="1">
    <source>
        <dbReference type="EMBL" id="CAH0369301.1"/>
    </source>
</evidence>
<name>A0A8J2SKF6_9STRA</name>
<keyword evidence="2" id="KW-1185">Reference proteome</keyword>
<reference evidence="1" key="1">
    <citation type="submission" date="2021-11" db="EMBL/GenBank/DDBJ databases">
        <authorList>
            <consortium name="Genoscope - CEA"/>
            <person name="William W."/>
        </authorList>
    </citation>
    <scope>NUCLEOTIDE SEQUENCE</scope>
</reference>
<organism evidence="1 2">
    <name type="scientific">Pelagomonas calceolata</name>
    <dbReference type="NCBI Taxonomy" id="35677"/>
    <lineage>
        <taxon>Eukaryota</taxon>
        <taxon>Sar</taxon>
        <taxon>Stramenopiles</taxon>
        <taxon>Ochrophyta</taxon>
        <taxon>Pelagophyceae</taxon>
        <taxon>Pelagomonadales</taxon>
        <taxon>Pelagomonadaceae</taxon>
        <taxon>Pelagomonas</taxon>
    </lineage>
</organism>
<sequence length="166" mass="19041">HHHHQITRNTSGRVEIHSASWHRLVVVVPDHRLLHDAVHGHPRGLRLGVEGVAQGVAKRRDQRLADDRVVLRHDAVADVLRAEARQDRHELVELREHADGRLDRGHNLSRVRLEGLLREERVVDLGALDPAEAEERQRLRRDAEDVLEQDDAGRLVRHARVDDLLP</sequence>
<evidence type="ECO:0000313" key="2">
    <source>
        <dbReference type="Proteomes" id="UP000789595"/>
    </source>
</evidence>
<proteinExistence type="predicted"/>
<accession>A0A8J2SKF6</accession>